<dbReference type="Proteomes" id="UP001371456">
    <property type="component" value="Unassembled WGS sequence"/>
</dbReference>
<dbReference type="PANTHER" id="PTHR48060:SF21">
    <property type="entry name" value="L DOMAIN-LIKE PROTEIN"/>
    <property type="match status" value="1"/>
</dbReference>
<keyword evidence="8" id="KW-0677">Repeat</keyword>
<evidence type="ECO:0000256" key="6">
    <source>
        <dbReference type="ARBA" id="ARBA00022692"/>
    </source>
</evidence>
<keyword evidence="6 12" id="KW-0812">Transmembrane</keyword>
<evidence type="ECO:0000256" key="2">
    <source>
        <dbReference type="ARBA" id="ARBA00004236"/>
    </source>
</evidence>
<proteinExistence type="inferred from homology"/>
<sequence length="839" mass="94416">MKILLLFQVSFITILVVFSYYISGQCLEDQKALLIKFKNNLTFDPSVSTKLVMWDENSIDCCQWSGVSCDEEGHVLALELDDEAISGRIEKSSSLFHLRYLEKLNLAHNDLYSVPIPTNIYKLTNLMYLNLSYASFNGQIPMELSRLTKLEILDLSGGDLKLERPGLKTLVGNLANLRELYLDRVNISLKGSEWCSALSSSLPQLRVLSMRDCKISGPLDPVLLNLRFLSVIRLDYNYLSTMVPDFLADFTKLTILSVRWCYLFGPFPSKIFQVPTLQQLDLSGNENLTGNLREFPHKSALRELSLRETSFTGLLPDSIANLRNLTQLDLGKCNFSGEIPSKMGNLTELVHLDLSFNSFTGSIPLFHKAKKLNRIDLSNNNGPLSSAQTQLAVLLSLPSLQYLSVQNSQLSGEIHEFPNASSSVLETLDLRNNHLSGLIPRSIFELNKLSQLFLFSNSFSGTINIEAVKGLPRLTTLDLSNNKIEGEIPSWVWTFGNLNLSHNLFESLEKPHNLSTTSIVIDFSSNRIKGDIPILPTSLTYFSIANNEFTGSIHSSIYNLDKLQILDMSNNKLSGIIPDIFPLNWNLKTLNLSSNILEGKVPSSLEKCSFLEVLDIGNNMIRDTYPCMLNKLANLRVLVIRSNKFYGNLQCLRAEQTWPMIHIIDIASNNFQEEIPETLGNLILLIHLNFSHNALTGKIPNSIGKLTLLESLDLSVNHLRGRIPDELESFKFLSFLNLSFNQLSGRIPSGKTFSADSFEGNIGLCDFPLKKTCSDIKETEREIDGKYISFALGSSVGFGIIIWLLLHSRKYNELVDRLLFRILGQHKRSGKNKNQRRSR</sequence>
<dbReference type="InterPro" id="IPR003591">
    <property type="entry name" value="Leu-rich_rpt_typical-subtyp"/>
</dbReference>
<protein>
    <recommendedName>
        <fullName evidence="13">Leucine-rich repeat-containing N-terminal plant-type domain-containing protein</fullName>
    </recommendedName>
</protein>
<evidence type="ECO:0000256" key="7">
    <source>
        <dbReference type="ARBA" id="ARBA00022729"/>
    </source>
</evidence>
<reference evidence="14 15" key="1">
    <citation type="submission" date="2024-02" db="EMBL/GenBank/DDBJ databases">
        <title>de novo genome assembly of Solanum bulbocastanum strain 11H21.</title>
        <authorList>
            <person name="Hosaka A.J."/>
        </authorList>
    </citation>
    <scope>NUCLEOTIDE SEQUENCE [LARGE SCALE GENOMIC DNA]</scope>
    <source>
        <tissue evidence="14">Young leaves</tissue>
    </source>
</reference>
<dbReference type="AlphaFoldDB" id="A0AAN8SZC8"/>
<comment type="caution">
    <text evidence="14">The sequence shown here is derived from an EMBL/GenBank/DDBJ whole genome shotgun (WGS) entry which is preliminary data.</text>
</comment>
<dbReference type="GO" id="GO:0050832">
    <property type="term" value="P:defense response to fungus"/>
    <property type="evidence" value="ECO:0007669"/>
    <property type="project" value="UniProtKB-ARBA"/>
</dbReference>
<feature type="domain" description="Leucine-rich repeat-containing N-terminal plant-type" evidence="13">
    <location>
        <begin position="28"/>
        <end position="70"/>
    </location>
</feature>
<keyword evidence="15" id="KW-1185">Reference proteome</keyword>
<keyword evidence="4" id="KW-1003">Cell membrane</keyword>
<dbReference type="FunFam" id="3.80.10.10:FF:000095">
    <property type="entry name" value="LRR receptor-like serine/threonine-protein kinase GSO1"/>
    <property type="match status" value="1"/>
</dbReference>
<dbReference type="Gene3D" id="3.80.10.10">
    <property type="entry name" value="Ribonuclease Inhibitor"/>
    <property type="match status" value="4"/>
</dbReference>
<keyword evidence="7" id="KW-0732">Signal</keyword>
<name>A0AAN8SZC8_SOLBU</name>
<evidence type="ECO:0000256" key="10">
    <source>
        <dbReference type="ARBA" id="ARBA00023136"/>
    </source>
</evidence>
<dbReference type="SUPFAM" id="SSF52058">
    <property type="entry name" value="L domain-like"/>
    <property type="match status" value="1"/>
</dbReference>
<dbReference type="SMART" id="SM00369">
    <property type="entry name" value="LRR_TYP"/>
    <property type="match status" value="7"/>
</dbReference>
<keyword evidence="5" id="KW-0433">Leucine-rich repeat</keyword>
<evidence type="ECO:0000256" key="12">
    <source>
        <dbReference type="SAM" id="Phobius"/>
    </source>
</evidence>
<keyword evidence="9 12" id="KW-1133">Transmembrane helix</keyword>
<evidence type="ECO:0000256" key="11">
    <source>
        <dbReference type="ARBA" id="ARBA00023180"/>
    </source>
</evidence>
<dbReference type="PRINTS" id="PR00019">
    <property type="entry name" value="LEURICHRPT"/>
</dbReference>
<keyword evidence="10 12" id="KW-0472">Membrane</keyword>
<comment type="subcellular location">
    <subcellularLocation>
        <location evidence="2">Cell membrane</location>
    </subcellularLocation>
    <subcellularLocation>
        <location evidence="1">Membrane</location>
        <topology evidence="1">Single-pass membrane protein</topology>
    </subcellularLocation>
</comment>
<dbReference type="InterPro" id="IPR013210">
    <property type="entry name" value="LRR_N_plant-typ"/>
</dbReference>
<evidence type="ECO:0000256" key="3">
    <source>
        <dbReference type="ARBA" id="ARBA00009592"/>
    </source>
</evidence>
<dbReference type="PANTHER" id="PTHR48060">
    <property type="entry name" value="DNA DAMAGE-REPAIR/TOLERATION PROTEIN DRT100"/>
    <property type="match status" value="1"/>
</dbReference>
<dbReference type="Pfam" id="PF13855">
    <property type="entry name" value="LRR_8"/>
    <property type="match status" value="2"/>
</dbReference>
<dbReference type="InterPro" id="IPR053211">
    <property type="entry name" value="DNA_repair-toleration"/>
</dbReference>
<dbReference type="Pfam" id="PF08263">
    <property type="entry name" value="LRRNT_2"/>
    <property type="match status" value="1"/>
</dbReference>
<dbReference type="SUPFAM" id="SSF52047">
    <property type="entry name" value="RNI-like"/>
    <property type="match status" value="1"/>
</dbReference>
<dbReference type="Pfam" id="PF00560">
    <property type="entry name" value="LRR_1"/>
    <property type="match status" value="6"/>
</dbReference>
<dbReference type="GO" id="GO:0005886">
    <property type="term" value="C:plasma membrane"/>
    <property type="evidence" value="ECO:0007669"/>
    <property type="project" value="UniProtKB-SubCell"/>
</dbReference>
<evidence type="ECO:0000313" key="15">
    <source>
        <dbReference type="Proteomes" id="UP001371456"/>
    </source>
</evidence>
<evidence type="ECO:0000256" key="8">
    <source>
        <dbReference type="ARBA" id="ARBA00022737"/>
    </source>
</evidence>
<dbReference type="InterPro" id="IPR032675">
    <property type="entry name" value="LRR_dom_sf"/>
</dbReference>
<evidence type="ECO:0000256" key="1">
    <source>
        <dbReference type="ARBA" id="ARBA00004167"/>
    </source>
</evidence>
<evidence type="ECO:0000256" key="9">
    <source>
        <dbReference type="ARBA" id="ARBA00022989"/>
    </source>
</evidence>
<organism evidence="14 15">
    <name type="scientific">Solanum bulbocastanum</name>
    <name type="common">Wild potato</name>
    <dbReference type="NCBI Taxonomy" id="147425"/>
    <lineage>
        <taxon>Eukaryota</taxon>
        <taxon>Viridiplantae</taxon>
        <taxon>Streptophyta</taxon>
        <taxon>Embryophyta</taxon>
        <taxon>Tracheophyta</taxon>
        <taxon>Spermatophyta</taxon>
        <taxon>Magnoliopsida</taxon>
        <taxon>eudicotyledons</taxon>
        <taxon>Gunneridae</taxon>
        <taxon>Pentapetalae</taxon>
        <taxon>asterids</taxon>
        <taxon>lamiids</taxon>
        <taxon>Solanales</taxon>
        <taxon>Solanaceae</taxon>
        <taxon>Solanoideae</taxon>
        <taxon>Solaneae</taxon>
        <taxon>Solanum</taxon>
    </lineage>
</organism>
<comment type="similarity">
    <text evidence="3">Belongs to the RLP family.</text>
</comment>
<dbReference type="EMBL" id="JBANQN010000010">
    <property type="protein sequence ID" value="KAK6778319.1"/>
    <property type="molecule type" value="Genomic_DNA"/>
</dbReference>
<feature type="transmembrane region" description="Helical" evidence="12">
    <location>
        <begin position="787"/>
        <end position="806"/>
    </location>
</feature>
<dbReference type="InterPro" id="IPR001611">
    <property type="entry name" value="Leu-rich_rpt"/>
</dbReference>
<evidence type="ECO:0000313" key="14">
    <source>
        <dbReference type="EMBL" id="KAK6778319.1"/>
    </source>
</evidence>
<dbReference type="FunFam" id="3.80.10.10:FF:000213">
    <property type="entry name" value="Tyrosine-sulfated glycopeptide receptor 1"/>
    <property type="match status" value="1"/>
</dbReference>
<gene>
    <name evidence="14" type="ORF">RDI58_025037</name>
</gene>
<accession>A0AAN8SZC8</accession>
<evidence type="ECO:0000256" key="4">
    <source>
        <dbReference type="ARBA" id="ARBA00022475"/>
    </source>
</evidence>
<evidence type="ECO:0000259" key="13">
    <source>
        <dbReference type="Pfam" id="PF08263"/>
    </source>
</evidence>
<dbReference type="PROSITE" id="PS51450">
    <property type="entry name" value="LRR"/>
    <property type="match status" value="1"/>
</dbReference>
<evidence type="ECO:0000256" key="5">
    <source>
        <dbReference type="ARBA" id="ARBA00022614"/>
    </source>
</evidence>
<keyword evidence="11" id="KW-0325">Glycoprotein</keyword>